<dbReference type="EMBL" id="CAJOBA010005337">
    <property type="protein sequence ID" value="CAF3740476.1"/>
    <property type="molecule type" value="Genomic_DNA"/>
</dbReference>
<evidence type="ECO:0000313" key="3">
    <source>
        <dbReference type="EMBL" id="CAF1541439.1"/>
    </source>
</evidence>
<proteinExistence type="predicted"/>
<gene>
    <name evidence="3" type="ORF">GPM918_LOCUS38651</name>
    <name evidence="2" type="ORF">OVA965_LOCUS12993</name>
    <name evidence="5" type="ORF">SRO942_LOCUS39489</name>
    <name evidence="4" type="ORF">TMI583_LOCUS12996</name>
</gene>
<dbReference type="Proteomes" id="UP000681722">
    <property type="component" value="Unassembled WGS sequence"/>
</dbReference>
<accession>A0A815W564</accession>
<evidence type="ECO:0000313" key="6">
    <source>
        <dbReference type="Proteomes" id="UP000663829"/>
    </source>
</evidence>
<protein>
    <submittedName>
        <fullName evidence="3">Uncharacterized protein</fullName>
    </submittedName>
</protein>
<keyword evidence="6" id="KW-1185">Reference proteome</keyword>
<dbReference type="AlphaFoldDB" id="A0A815W564"/>
<organism evidence="3 6">
    <name type="scientific">Didymodactylos carnosus</name>
    <dbReference type="NCBI Taxonomy" id="1234261"/>
    <lineage>
        <taxon>Eukaryota</taxon>
        <taxon>Metazoa</taxon>
        <taxon>Spiralia</taxon>
        <taxon>Gnathifera</taxon>
        <taxon>Rotifera</taxon>
        <taxon>Eurotatoria</taxon>
        <taxon>Bdelloidea</taxon>
        <taxon>Philodinida</taxon>
        <taxon>Philodinidae</taxon>
        <taxon>Didymodactylos</taxon>
    </lineage>
</organism>
<sequence length="70" mass="8017">MAQEQLDIQDAQTQSKLSDVDQLHDNKHRRTQSNNDFNDESLGIVNENGNVWDRKDSVRCALAQWGCCEP</sequence>
<evidence type="ECO:0000313" key="5">
    <source>
        <dbReference type="EMBL" id="CAF4401791.1"/>
    </source>
</evidence>
<evidence type="ECO:0000313" key="2">
    <source>
        <dbReference type="EMBL" id="CAF0968871.1"/>
    </source>
</evidence>
<feature type="region of interest" description="Disordered" evidence="1">
    <location>
        <begin position="1"/>
        <end position="43"/>
    </location>
</feature>
<dbReference type="EMBL" id="CAJNOK010005332">
    <property type="protein sequence ID" value="CAF0968871.1"/>
    <property type="molecule type" value="Genomic_DNA"/>
</dbReference>
<evidence type="ECO:0000256" key="1">
    <source>
        <dbReference type="SAM" id="MobiDB-lite"/>
    </source>
</evidence>
<name>A0A815W564_9BILA</name>
<dbReference type="Proteomes" id="UP000677228">
    <property type="component" value="Unassembled WGS sequence"/>
</dbReference>
<comment type="caution">
    <text evidence="3">The sequence shown here is derived from an EMBL/GenBank/DDBJ whole genome shotgun (WGS) entry which is preliminary data.</text>
</comment>
<dbReference type="EMBL" id="CAJNOQ010025915">
    <property type="protein sequence ID" value="CAF1541439.1"/>
    <property type="molecule type" value="Genomic_DNA"/>
</dbReference>
<dbReference type="EMBL" id="CAJOBC010091551">
    <property type="protein sequence ID" value="CAF4401791.1"/>
    <property type="molecule type" value="Genomic_DNA"/>
</dbReference>
<evidence type="ECO:0000313" key="4">
    <source>
        <dbReference type="EMBL" id="CAF3740476.1"/>
    </source>
</evidence>
<reference evidence="3" key="1">
    <citation type="submission" date="2021-02" db="EMBL/GenBank/DDBJ databases">
        <authorList>
            <person name="Nowell W R."/>
        </authorList>
    </citation>
    <scope>NUCLEOTIDE SEQUENCE</scope>
</reference>
<feature type="non-terminal residue" evidence="3">
    <location>
        <position position="70"/>
    </location>
</feature>
<dbReference type="Proteomes" id="UP000682733">
    <property type="component" value="Unassembled WGS sequence"/>
</dbReference>
<dbReference type="Proteomes" id="UP000663829">
    <property type="component" value="Unassembled WGS sequence"/>
</dbReference>